<dbReference type="GO" id="GO:0016616">
    <property type="term" value="F:oxidoreductase activity, acting on the CH-OH group of donors, NAD or NADP as acceptor"/>
    <property type="evidence" value="ECO:0007669"/>
    <property type="project" value="TreeGrafter"/>
</dbReference>
<proteinExistence type="inferred from homology"/>
<comment type="caution">
    <text evidence="4">The sequence shown here is derived from an EMBL/GenBank/DDBJ whole genome shotgun (WGS) entry which is preliminary data.</text>
</comment>
<dbReference type="CDD" id="cd05233">
    <property type="entry name" value="SDR_c"/>
    <property type="match status" value="1"/>
</dbReference>
<reference evidence="4 5" key="1">
    <citation type="journal article" date="2014" name="Int. J. Syst. Evol. Microbiol.">
        <title>Complete genome sequence of Corynebacterium casei LMG S-19264T (=DSM 44701T), isolated from a smear-ripened cheese.</title>
        <authorList>
            <consortium name="US DOE Joint Genome Institute (JGI-PGF)"/>
            <person name="Walter F."/>
            <person name="Albersmeier A."/>
            <person name="Kalinowski J."/>
            <person name="Ruckert C."/>
        </authorList>
    </citation>
    <scope>NUCLEOTIDE SEQUENCE [LARGE SCALE GENOMIC DNA]</scope>
    <source>
        <strain evidence="4 5">CGMCC 1.9161</strain>
    </source>
</reference>
<dbReference type="Gene3D" id="3.40.50.720">
    <property type="entry name" value="NAD(P)-binding Rossmann-like Domain"/>
    <property type="match status" value="1"/>
</dbReference>
<dbReference type="EMBL" id="BMMF01000001">
    <property type="protein sequence ID" value="GGK18379.1"/>
    <property type="molecule type" value="Genomic_DNA"/>
</dbReference>
<dbReference type="FunFam" id="3.40.50.720:FF:000084">
    <property type="entry name" value="Short-chain dehydrogenase reductase"/>
    <property type="match status" value="1"/>
</dbReference>
<feature type="domain" description="Ketoreductase" evidence="3">
    <location>
        <begin position="19"/>
        <end position="193"/>
    </location>
</feature>
<evidence type="ECO:0000256" key="2">
    <source>
        <dbReference type="ARBA" id="ARBA00023002"/>
    </source>
</evidence>
<evidence type="ECO:0000313" key="5">
    <source>
        <dbReference type="Proteomes" id="UP000600449"/>
    </source>
</evidence>
<dbReference type="RefSeq" id="WP_188908422.1">
    <property type="nucleotide sequence ID" value="NZ_BMMF01000001.1"/>
</dbReference>
<dbReference type="InterPro" id="IPR002347">
    <property type="entry name" value="SDR_fam"/>
</dbReference>
<dbReference type="PRINTS" id="PR00080">
    <property type="entry name" value="SDRFAMILY"/>
</dbReference>
<dbReference type="InterPro" id="IPR020904">
    <property type="entry name" value="Sc_DH/Rdtase_CS"/>
</dbReference>
<protein>
    <submittedName>
        <fullName evidence="4">3-oxoacyl-ACP reductase</fullName>
    </submittedName>
</protein>
<dbReference type="Pfam" id="PF13561">
    <property type="entry name" value="adh_short_C2"/>
    <property type="match status" value="1"/>
</dbReference>
<dbReference type="InterPro" id="IPR036291">
    <property type="entry name" value="NAD(P)-bd_dom_sf"/>
</dbReference>
<name>A0A917V1Y1_9HYPH</name>
<dbReference type="PANTHER" id="PTHR42760">
    <property type="entry name" value="SHORT-CHAIN DEHYDROGENASES/REDUCTASES FAMILY MEMBER"/>
    <property type="match status" value="1"/>
</dbReference>
<accession>A0A917V1Y1</accession>
<evidence type="ECO:0000313" key="4">
    <source>
        <dbReference type="EMBL" id="GGK18379.1"/>
    </source>
</evidence>
<keyword evidence="5" id="KW-1185">Reference proteome</keyword>
<dbReference type="PROSITE" id="PS00061">
    <property type="entry name" value="ADH_SHORT"/>
    <property type="match status" value="1"/>
</dbReference>
<dbReference type="Proteomes" id="UP000600449">
    <property type="component" value="Unassembled WGS sequence"/>
</dbReference>
<evidence type="ECO:0000256" key="1">
    <source>
        <dbReference type="ARBA" id="ARBA00006484"/>
    </source>
</evidence>
<evidence type="ECO:0000259" key="3">
    <source>
        <dbReference type="SMART" id="SM00822"/>
    </source>
</evidence>
<keyword evidence="2" id="KW-0560">Oxidoreductase</keyword>
<dbReference type="AlphaFoldDB" id="A0A917V1Y1"/>
<dbReference type="PRINTS" id="PR00081">
    <property type="entry name" value="GDHRDH"/>
</dbReference>
<dbReference type="SUPFAM" id="SSF51735">
    <property type="entry name" value="NAD(P)-binding Rossmann-fold domains"/>
    <property type="match status" value="1"/>
</dbReference>
<dbReference type="SMART" id="SM00822">
    <property type="entry name" value="PKS_KR"/>
    <property type="match status" value="1"/>
</dbReference>
<dbReference type="PANTHER" id="PTHR42760:SF133">
    <property type="entry name" value="3-OXOACYL-[ACYL-CARRIER-PROTEIN] REDUCTASE"/>
    <property type="match status" value="1"/>
</dbReference>
<organism evidence="4 5">
    <name type="scientific">Salinarimonas ramus</name>
    <dbReference type="NCBI Taxonomy" id="690164"/>
    <lineage>
        <taxon>Bacteria</taxon>
        <taxon>Pseudomonadati</taxon>
        <taxon>Pseudomonadota</taxon>
        <taxon>Alphaproteobacteria</taxon>
        <taxon>Hyphomicrobiales</taxon>
        <taxon>Salinarimonadaceae</taxon>
        <taxon>Salinarimonas</taxon>
    </lineage>
</organism>
<dbReference type="InterPro" id="IPR057326">
    <property type="entry name" value="KR_dom"/>
</dbReference>
<comment type="similarity">
    <text evidence="1">Belongs to the short-chain dehydrogenases/reductases (SDR) family.</text>
</comment>
<sequence length="257" mass="27598">MAHHTHDYETARYRSLKGRAVVVTGGASGIGAEMVRAFAAQEAQVAFIDIDEDTGRALAEETGAAFDACDITDIAALRETLARIEARYEGVAALVNNAGRDDRHAIESVEPDYWRRALALNLDHHFFATQALAPGMAARGGGSVIMLGSISWMRGRPGMVGYTTAKAAINGLTKTLARELGPAGIRVNCIVPGAILTERQEKLWLTPELNQQFIDLQALKFRLDASHVARMALFLASEESAGCTGSNFLVDAGLTQN</sequence>
<gene>
    <name evidence="4" type="ORF">GCM10011322_01360</name>
</gene>